<dbReference type="InterPro" id="IPR057793">
    <property type="entry name" value="YnfU-like"/>
</dbReference>
<gene>
    <name evidence="1" type="ORF">MFP26_19735</name>
</gene>
<name>A0ABT0MZD8_9GAMM</name>
<protein>
    <submittedName>
        <fullName evidence="1">YnfU family zinc-binding protein</fullName>
    </submittedName>
</protein>
<dbReference type="Pfam" id="PF23499">
    <property type="entry name" value="YnfU"/>
    <property type="match status" value="1"/>
</dbReference>
<sequence>MSIFDALKTFSSTSVNVTCPECSFVTMQLRSKIRNNTTLICPKCGHFFLPKEPRTNKA</sequence>
<evidence type="ECO:0000313" key="1">
    <source>
        <dbReference type="EMBL" id="MCL2894907.1"/>
    </source>
</evidence>
<proteinExistence type="predicted"/>
<evidence type="ECO:0000313" key="2">
    <source>
        <dbReference type="Proteomes" id="UP001203069"/>
    </source>
</evidence>
<reference evidence="1 2" key="1">
    <citation type="submission" date="2022-02" db="EMBL/GenBank/DDBJ databases">
        <title>Description of Brenneria tiliae sp. nov. isolated from symptomatic Tilia x moltkei and Tilia x europaea trees in the UK.</title>
        <authorList>
            <person name="Kile H."/>
        </authorList>
    </citation>
    <scope>NUCLEOTIDE SEQUENCE [LARGE SCALE GENOMIC DNA]</scope>
    <source>
        <strain evidence="1 2">MC1SB4.1</strain>
    </source>
</reference>
<dbReference type="EMBL" id="JAKPBZ010000115">
    <property type="protein sequence ID" value="MCL2894907.1"/>
    <property type="molecule type" value="Genomic_DNA"/>
</dbReference>
<organism evidence="1 2">
    <name type="scientific">Brenneria tiliae</name>
    <dbReference type="NCBI Taxonomy" id="2914984"/>
    <lineage>
        <taxon>Bacteria</taxon>
        <taxon>Pseudomonadati</taxon>
        <taxon>Pseudomonadota</taxon>
        <taxon>Gammaproteobacteria</taxon>
        <taxon>Enterobacterales</taxon>
        <taxon>Pectobacteriaceae</taxon>
        <taxon>Brenneria</taxon>
    </lineage>
</organism>
<dbReference type="NCBIfam" id="NF038384">
    <property type="entry name" value="zinc_YnfU_fam"/>
    <property type="match status" value="1"/>
</dbReference>
<comment type="caution">
    <text evidence="1">The sequence shown here is derived from an EMBL/GenBank/DDBJ whole genome shotgun (WGS) entry which is preliminary data.</text>
</comment>
<accession>A0ABT0MZD8</accession>
<dbReference type="RefSeq" id="WP_249230961.1">
    <property type="nucleotide sequence ID" value="NZ_JAKPBZ010000115.1"/>
</dbReference>
<dbReference type="Proteomes" id="UP001203069">
    <property type="component" value="Unassembled WGS sequence"/>
</dbReference>
<keyword evidence="2" id="KW-1185">Reference proteome</keyword>